<evidence type="ECO:0000256" key="6">
    <source>
        <dbReference type="ARBA" id="ARBA00012912"/>
    </source>
</evidence>
<accession>A0ABW9LHK8</accession>
<comment type="caution">
    <text evidence="17">The sequence shown here is derived from an EMBL/GenBank/DDBJ whole genome shotgun (WGS) entry which is preliminary data.</text>
</comment>
<dbReference type="Gene3D" id="3.40.640.10">
    <property type="entry name" value="Type I PLP-dependent aspartate aminotransferase-like (Major domain)"/>
    <property type="match status" value="1"/>
</dbReference>
<evidence type="ECO:0000256" key="3">
    <source>
        <dbReference type="ARBA" id="ARBA00005176"/>
    </source>
</evidence>
<evidence type="ECO:0000256" key="5">
    <source>
        <dbReference type="ARBA" id="ARBA00012876"/>
    </source>
</evidence>
<dbReference type="EC" id="2.6.1.19" evidence="6"/>
<proteinExistence type="inferred from homology"/>
<organism evidence="17 18">
    <name type="scientific">Mycolicibacterium nivoides</name>
    <dbReference type="NCBI Taxonomy" id="2487344"/>
    <lineage>
        <taxon>Bacteria</taxon>
        <taxon>Bacillati</taxon>
        <taxon>Actinomycetota</taxon>
        <taxon>Actinomycetes</taxon>
        <taxon>Mycobacteriales</taxon>
        <taxon>Mycobacteriaceae</taxon>
        <taxon>Mycolicibacterium</taxon>
    </lineage>
</organism>
<evidence type="ECO:0000313" key="17">
    <source>
        <dbReference type="EMBL" id="MFN6547461.1"/>
    </source>
</evidence>
<keyword evidence="8 17" id="KW-0808">Transferase</keyword>
<sequence length="448" mass="46430">MTIAEIAGAAVAQERRLVTAIPGPISQEMQARKTAAVAGGVGTTLPVYVVAAGGGILVDADGNQLIDFGSGIAVTTVGNSAPAVVEAVAEQVAAFTHTCFMVTPYEGYVRVAEELNRLTPGDHEKRSVLFNSGAEAVENAVKIARAHTRRQAVVVFDHAYHGRTNLTMAMTAKNQPYKNGFGPFAGEVYRVPTSFPFRDGETDGAAAAARALDLIDKQVGAENVAAVVIEPIQGEGGFIVPAPGFLRALQDWCTANGAVFVADEVQSGFARTGAMFAIEHDDVVPDLIVTAKGIAGGLPLSAVTGRAEIMDAPHAGGLGGTYGGNPIACAAALAVIDTIEREGLLARAVEIEKTMIGRLDAIAAEDSRIGEVRGRGAMIAVELVKAGTTEPDANLAKQVSAAAHAQGLVVLTCGTYGNVLRFLPPLSMPDHLLEEGLDILAAIFAETR</sequence>
<dbReference type="PANTHER" id="PTHR11986">
    <property type="entry name" value="AMINOTRANSFERASE CLASS III"/>
    <property type="match status" value="1"/>
</dbReference>
<dbReference type="InterPro" id="IPR004632">
    <property type="entry name" value="4NH2But_aminotransferase_bac"/>
</dbReference>
<evidence type="ECO:0000256" key="1">
    <source>
        <dbReference type="ARBA" id="ARBA00001750"/>
    </source>
</evidence>
<dbReference type="Pfam" id="PF00202">
    <property type="entry name" value="Aminotran_3"/>
    <property type="match status" value="1"/>
</dbReference>
<dbReference type="PANTHER" id="PTHR11986:SF58">
    <property type="entry name" value="LEUCINE_METHIONINE RACEMASE"/>
    <property type="match status" value="1"/>
</dbReference>
<dbReference type="CDD" id="cd00610">
    <property type="entry name" value="OAT_like"/>
    <property type="match status" value="1"/>
</dbReference>
<dbReference type="InterPro" id="IPR015422">
    <property type="entry name" value="PyrdxlP-dep_Trfase_small"/>
</dbReference>
<dbReference type="PROSITE" id="PS00600">
    <property type="entry name" value="AA_TRANSFER_CLASS_3"/>
    <property type="match status" value="1"/>
</dbReference>
<dbReference type="InterPro" id="IPR050103">
    <property type="entry name" value="Class-III_PLP-dep_AT"/>
</dbReference>
<dbReference type="InterPro" id="IPR049704">
    <property type="entry name" value="Aminotrans_3_PPA_site"/>
</dbReference>
<evidence type="ECO:0000313" key="18">
    <source>
        <dbReference type="Proteomes" id="UP001635816"/>
    </source>
</evidence>
<dbReference type="PIRSF" id="PIRSF000521">
    <property type="entry name" value="Transaminase_4ab_Lys_Orn"/>
    <property type="match status" value="1"/>
</dbReference>
<evidence type="ECO:0000256" key="9">
    <source>
        <dbReference type="ARBA" id="ARBA00022898"/>
    </source>
</evidence>
<evidence type="ECO:0000256" key="12">
    <source>
        <dbReference type="ARBA" id="ARBA00030857"/>
    </source>
</evidence>
<reference evidence="17 18" key="1">
    <citation type="submission" date="2024-12" db="EMBL/GenBank/DDBJ databases">
        <title>The coexistence of Mycolicibacterium septicum and Mycolicibacterium nivoides in clinical samples.</title>
        <authorList>
            <person name="Wang C."/>
            <person name="Feng Y."/>
            <person name="Zong Z."/>
        </authorList>
    </citation>
    <scope>NUCLEOTIDE SEQUENCE [LARGE SCALE GENOMIC DNA]</scope>
    <source>
        <strain evidence="17 18">120309</strain>
    </source>
</reference>
<keyword evidence="9 16" id="KW-0663">Pyridoxal phosphate</keyword>
<dbReference type="NCBIfam" id="TIGR00700">
    <property type="entry name" value="GABAtrnsam"/>
    <property type="match status" value="1"/>
</dbReference>
<dbReference type="Gene3D" id="3.90.1150.10">
    <property type="entry name" value="Aspartate Aminotransferase, domain 1"/>
    <property type="match status" value="1"/>
</dbReference>
<dbReference type="EC" id="2.6.1.22" evidence="5"/>
<evidence type="ECO:0000256" key="4">
    <source>
        <dbReference type="ARBA" id="ARBA00008954"/>
    </source>
</evidence>
<dbReference type="SUPFAM" id="SSF53383">
    <property type="entry name" value="PLP-dependent transferases"/>
    <property type="match status" value="1"/>
</dbReference>
<dbReference type="InterPro" id="IPR015421">
    <property type="entry name" value="PyrdxlP-dep_Trfase_major"/>
</dbReference>
<dbReference type="Proteomes" id="UP001635816">
    <property type="component" value="Unassembled WGS sequence"/>
</dbReference>
<evidence type="ECO:0000256" key="11">
    <source>
        <dbReference type="ARBA" id="ARBA00030204"/>
    </source>
</evidence>
<evidence type="ECO:0000256" key="15">
    <source>
        <dbReference type="ARBA" id="ARBA00050054"/>
    </source>
</evidence>
<dbReference type="RefSeq" id="WP_409545258.1">
    <property type="nucleotide sequence ID" value="NZ_JBKBDD010000015.1"/>
</dbReference>
<dbReference type="InterPro" id="IPR005814">
    <property type="entry name" value="Aminotrans_3"/>
</dbReference>
<keyword evidence="18" id="KW-1185">Reference proteome</keyword>
<evidence type="ECO:0000256" key="14">
    <source>
        <dbReference type="ARBA" id="ARBA00048021"/>
    </source>
</evidence>
<protein>
    <recommendedName>
        <fullName evidence="12">(S)-3-amino-2-methylpropionate transaminase</fullName>
        <ecNumber evidence="6">2.6.1.19</ecNumber>
        <ecNumber evidence="5">2.6.1.22</ecNumber>
    </recommendedName>
    <alternativeName>
        <fullName evidence="13">GABA aminotransferase</fullName>
    </alternativeName>
    <alternativeName>
        <fullName evidence="11">Gamma-amino-N-butyrate transaminase</fullName>
    </alternativeName>
    <alternativeName>
        <fullName evidence="15">Glutamate:succinic semialdehyde transaminase</fullName>
    </alternativeName>
    <alternativeName>
        <fullName evidence="10">L-AIBAT</fullName>
    </alternativeName>
</protein>
<evidence type="ECO:0000256" key="16">
    <source>
        <dbReference type="RuleBase" id="RU003560"/>
    </source>
</evidence>
<evidence type="ECO:0000256" key="10">
    <source>
        <dbReference type="ARBA" id="ARBA00029760"/>
    </source>
</evidence>
<comment type="catalytic activity">
    <reaction evidence="1">
        <text>(S)-3-amino-2-methylpropanoate + 2-oxoglutarate = 2-methyl-3-oxopropanoate + L-glutamate</text>
        <dbReference type="Rhea" id="RHEA:13993"/>
        <dbReference type="ChEBI" id="CHEBI:16810"/>
        <dbReference type="ChEBI" id="CHEBI:29985"/>
        <dbReference type="ChEBI" id="CHEBI:57700"/>
        <dbReference type="ChEBI" id="CHEBI:58655"/>
        <dbReference type="EC" id="2.6.1.22"/>
    </reaction>
</comment>
<keyword evidence="7 17" id="KW-0032">Aminotransferase</keyword>
<evidence type="ECO:0000256" key="8">
    <source>
        <dbReference type="ARBA" id="ARBA00022679"/>
    </source>
</evidence>
<comment type="cofactor">
    <cofactor evidence="2">
        <name>pyridoxal 5'-phosphate</name>
        <dbReference type="ChEBI" id="CHEBI:597326"/>
    </cofactor>
</comment>
<dbReference type="EMBL" id="JBKBDD010000015">
    <property type="protein sequence ID" value="MFN6547461.1"/>
    <property type="molecule type" value="Genomic_DNA"/>
</dbReference>
<dbReference type="InterPro" id="IPR015424">
    <property type="entry name" value="PyrdxlP-dep_Trfase"/>
</dbReference>
<dbReference type="GO" id="GO:0034386">
    <property type="term" value="F:4-aminobutyrate:2-oxoglutarate transaminase activity"/>
    <property type="evidence" value="ECO:0007669"/>
    <property type="project" value="UniProtKB-EC"/>
</dbReference>
<gene>
    <name evidence="17" type="primary">gabT</name>
    <name evidence="17" type="ORF">ACK4CT_30130</name>
</gene>
<dbReference type="NCBIfam" id="NF004714">
    <property type="entry name" value="PRK06058.1"/>
    <property type="match status" value="1"/>
</dbReference>
<comment type="similarity">
    <text evidence="4 16">Belongs to the class-III pyridoxal-phosphate-dependent aminotransferase family.</text>
</comment>
<name>A0ABW9LHK8_9MYCO</name>
<evidence type="ECO:0000256" key="13">
    <source>
        <dbReference type="ARBA" id="ARBA00031787"/>
    </source>
</evidence>
<comment type="catalytic activity">
    <reaction evidence="14">
        <text>4-aminobutanoate + 2-oxoglutarate = succinate semialdehyde + L-glutamate</text>
        <dbReference type="Rhea" id="RHEA:23352"/>
        <dbReference type="ChEBI" id="CHEBI:16810"/>
        <dbReference type="ChEBI" id="CHEBI:29985"/>
        <dbReference type="ChEBI" id="CHEBI:57706"/>
        <dbReference type="ChEBI" id="CHEBI:59888"/>
        <dbReference type="EC" id="2.6.1.19"/>
    </reaction>
</comment>
<comment type="pathway">
    <text evidence="3">Amino-acid degradation; 4-aminobutanoate degradation.</text>
</comment>
<evidence type="ECO:0000256" key="2">
    <source>
        <dbReference type="ARBA" id="ARBA00001933"/>
    </source>
</evidence>
<evidence type="ECO:0000256" key="7">
    <source>
        <dbReference type="ARBA" id="ARBA00022576"/>
    </source>
</evidence>